<keyword evidence="3" id="KW-0804">Transcription</keyword>
<keyword evidence="1 4" id="KW-0597">Phosphoprotein</keyword>
<dbReference type="Pfam" id="PF18551">
    <property type="entry name" value="TackOD1"/>
    <property type="match status" value="1"/>
</dbReference>
<dbReference type="RefSeq" id="WP_254738581.1">
    <property type="nucleotide sequence ID" value="NZ_JANCLU010000002.1"/>
</dbReference>
<evidence type="ECO:0000259" key="5">
    <source>
        <dbReference type="PROSITE" id="PS50110"/>
    </source>
</evidence>
<dbReference type="SMART" id="SM00448">
    <property type="entry name" value="REC"/>
    <property type="match status" value="1"/>
</dbReference>
<dbReference type="InterPro" id="IPR040572">
    <property type="entry name" value="TackOD1"/>
</dbReference>
<dbReference type="PANTHER" id="PTHR44591:SF3">
    <property type="entry name" value="RESPONSE REGULATORY DOMAIN-CONTAINING PROTEIN"/>
    <property type="match status" value="1"/>
</dbReference>
<evidence type="ECO:0000313" key="6">
    <source>
        <dbReference type="EMBL" id="MCP8937519.1"/>
    </source>
</evidence>
<sequence length="561" mass="61955">MANILLIEDDPLTLEFFRRVLESRGHVVDAARDGFDAAEFLARRHYDIALLDYHLPELDGYAAARMLTACTSLNDRPLLVAITGDPAGVMSRSGSDTLFEAVLPKPVDQKALFALVERLMRDPERERLRQASRGFWRERGLADRPRAFVAPAPTREQRLALELCFDLAARPGDAELILLQSASGLDEAARARAIEPGAHLLPVVDMTGELTAICDASFKVGDPDTWAELAGAVLRFARQREALAPSARDAADLATRLMVYTHLSGRPLEPVRDPRSKVYFRYRGLFHEADAELAAERLAREGYLERRFVDRFHACKDCGSHRLNVREECPACRSPELAETALLHHFQCAHLGPEDAFRAGRKLVCPKCRVELRHYGADYERAGTALECGACRAINSEPAVGFVCMDCAAHTDGEAAPTRDVHAYVLTARARDLLAKGEEPQPSLPPDVLRALRELRAREPEPPETVIVTEIHYAATQTIVASRGAPIFARLRRLFLENLGNLIGDIGRVVPGAEVDYLLLRDVGPEELERSGSALLSECEALLAPKLAAEFRVVGPFREAA</sequence>
<dbReference type="PANTHER" id="PTHR44591">
    <property type="entry name" value="STRESS RESPONSE REGULATOR PROTEIN 1"/>
    <property type="match status" value="1"/>
</dbReference>
<dbReference type="SUPFAM" id="SSF52172">
    <property type="entry name" value="CheY-like"/>
    <property type="match status" value="1"/>
</dbReference>
<evidence type="ECO:0000256" key="2">
    <source>
        <dbReference type="ARBA" id="ARBA00023015"/>
    </source>
</evidence>
<evidence type="ECO:0000313" key="7">
    <source>
        <dbReference type="Proteomes" id="UP001205890"/>
    </source>
</evidence>
<dbReference type="EMBL" id="JANCLU010000002">
    <property type="protein sequence ID" value="MCP8937519.1"/>
    <property type="molecule type" value="Genomic_DNA"/>
</dbReference>
<evidence type="ECO:0000256" key="3">
    <source>
        <dbReference type="ARBA" id="ARBA00023163"/>
    </source>
</evidence>
<keyword evidence="7" id="KW-1185">Reference proteome</keyword>
<evidence type="ECO:0000256" key="1">
    <source>
        <dbReference type="ARBA" id="ARBA00022553"/>
    </source>
</evidence>
<name>A0ABT1L7S2_9HYPH</name>
<organism evidence="6 7">
    <name type="scientific">Alsobacter ponti</name>
    <dbReference type="NCBI Taxonomy" id="2962936"/>
    <lineage>
        <taxon>Bacteria</taxon>
        <taxon>Pseudomonadati</taxon>
        <taxon>Pseudomonadota</taxon>
        <taxon>Alphaproteobacteria</taxon>
        <taxon>Hyphomicrobiales</taxon>
        <taxon>Alsobacteraceae</taxon>
        <taxon>Alsobacter</taxon>
    </lineage>
</organism>
<dbReference type="InterPro" id="IPR001789">
    <property type="entry name" value="Sig_transdc_resp-reg_receiver"/>
</dbReference>
<gene>
    <name evidence="6" type="ORF">NK718_03245</name>
</gene>
<proteinExistence type="predicted"/>
<reference evidence="6 7" key="1">
    <citation type="submission" date="2022-07" db="EMBL/GenBank/DDBJ databases">
        <authorList>
            <person name="Li W.-J."/>
            <person name="Deng Q.-Q."/>
        </authorList>
    </citation>
    <scope>NUCLEOTIDE SEQUENCE [LARGE SCALE GENOMIC DNA]</scope>
    <source>
        <strain evidence="6 7">SYSU M60028</strain>
    </source>
</reference>
<feature type="modified residue" description="4-aspartylphosphate" evidence="4">
    <location>
        <position position="52"/>
    </location>
</feature>
<dbReference type="InterPro" id="IPR011006">
    <property type="entry name" value="CheY-like_superfamily"/>
</dbReference>
<evidence type="ECO:0000256" key="4">
    <source>
        <dbReference type="PROSITE-ProRule" id="PRU00169"/>
    </source>
</evidence>
<dbReference type="Gene3D" id="3.40.50.2300">
    <property type="match status" value="1"/>
</dbReference>
<dbReference type="InterPro" id="IPR050595">
    <property type="entry name" value="Bact_response_regulator"/>
</dbReference>
<keyword evidence="2" id="KW-0805">Transcription regulation</keyword>
<protein>
    <submittedName>
        <fullName evidence="6">Response regulator</fullName>
    </submittedName>
</protein>
<dbReference type="PROSITE" id="PS50110">
    <property type="entry name" value="RESPONSE_REGULATORY"/>
    <property type="match status" value="1"/>
</dbReference>
<comment type="caution">
    <text evidence="6">The sequence shown here is derived from an EMBL/GenBank/DDBJ whole genome shotgun (WGS) entry which is preliminary data.</text>
</comment>
<dbReference type="Pfam" id="PF00072">
    <property type="entry name" value="Response_reg"/>
    <property type="match status" value="1"/>
</dbReference>
<dbReference type="Proteomes" id="UP001205890">
    <property type="component" value="Unassembled WGS sequence"/>
</dbReference>
<feature type="domain" description="Response regulatory" evidence="5">
    <location>
        <begin position="3"/>
        <end position="120"/>
    </location>
</feature>
<accession>A0ABT1L7S2</accession>
<dbReference type="CDD" id="cd17546">
    <property type="entry name" value="REC_hyHK_CKI1_RcsC-like"/>
    <property type="match status" value="1"/>
</dbReference>